<reference evidence="1 2" key="1">
    <citation type="submission" date="2020-03" db="EMBL/GenBank/DDBJ databases">
        <authorList>
            <person name="Lai Q."/>
        </authorList>
    </citation>
    <scope>NUCLEOTIDE SEQUENCE [LARGE SCALE GENOMIC DNA]</scope>
    <source>
        <strain evidence="1 2">CCUG 25036</strain>
    </source>
</reference>
<protein>
    <submittedName>
        <fullName evidence="1">Uncharacterized protein</fullName>
    </submittedName>
</protein>
<name>A0A7X5UDC4_9GAMM</name>
<keyword evidence="2" id="KW-1185">Reference proteome</keyword>
<evidence type="ECO:0000313" key="1">
    <source>
        <dbReference type="EMBL" id="NII08177.1"/>
    </source>
</evidence>
<dbReference type="EMBL" id="JAARLZ010000010">
    <property type="protein sequence ID" value="NII08177.1"/>
    <property type="molecule type" value="Genomic_DNA"/>
</dbReference>
<dbReference type="AlphaFoldDB" id="A0A7X5UDC4"/>
<evidence type="ECO:0000313" key="2">
    <source>
        <dbReference type="Proteomes" id="UP000490980"/>
    </source>
</evidence>
<comment type="caution">
    <text evidence="1">The sequence shown here is derived from an EMBL/GenBank/DDBJ whole genome shotgun (WGS) entry which is preliminary data.</text>
</comment>
<gene>
    <name evidence="1" type="ORF">HBF25_17470</name>
</gene>
<sequence>MAAGIAAPAMAARSNSISTSYFDAQGNFVGQSLYPCENKHFEGGEVTQYSLTQSFGCYLGPPANGESGLEPNEVYSNPPPGFTQDQLCHILATYGDPCGNPPGSIAPIFVWGR</sequence>
<organism evidence="1 2">
    <name type="scientific">Luteibacter anthropi</name>
    <dbReference type="NCBI Taxonomy" id="564369"/>
    <lineage>
        <taxon>Bacteria</taxon>
        <taxon>Pseudomonadati</taxon>
        <taxon>Pseudomonadota</taxon>
        <taxon>Gammaproteobacteria</taxon>
        <taxon>Lysobacterales</taxon>
        <taxon>Rhodanobacteraceae</taxon>
        <taxon>Luteibacter</taxon>
    </lineage>
</organism>
<proteinExistence type="predicted"/>
<accession>A0A7X5UDC4</accession>
<dbReference type="RefSeq" id="WP_166950674.1">
    <property type="nucleotide sequence ID" value="NZ_CP077072.1"/>
</dbReference>
<dbReference type="Proteomes" id="UP000490980">
    <property type="component" value="Unassembled WGS sequence"/>
</dbReference>